<gene>
    <name evidence="1" type="ORF">NMU03_11955</name>
</gene>
<sequence>MKKIVMFLLCSSLLYGCSSTKYSVKVSDSQDALVTGSELNITKQDYFEYLLQYYGAQTIVSTLLDEIADKEITDQDKIDQLVKEREEEYAQYADGNLDQYAKNLGYESKEDYLNEALIPEVKQELLREKYIEEHLNDLIKEYHVCSFKKIVVEKESEALDIIEKATDEETFDQLMKDYGSDAEDAGVVTTNSTLDDNLKDKLSDLSQVEKDGIYDKAIKLSDDNYAVIYLYDTAHKNTDGIISSLTSDGEVQEKVEGAYLKQYHFDVYDDLLKTEIQDISDNYLE</sequence>
<evidence type="ECO:0000313" key="1">
    <source>
        <dbReference type="EMBL" id="UTY38374.1"/>
    </source>
</evidence>
<dbReference type="RefSeq" id="WP_290138657.1">
    <property type="nucleotide sequence ID" value="NZ_CP101620.1"/>
</dbReference>
<reference evidence="1" key="1">
    <citation type="submission" date="2022-07" db="EMBL/GenBank/DDBJ databases">
        <title>Faecal culturing of patients with breast cancer.</title>
        <authorList>
            <person name="Teng N.M.Y."/>
            <person name="Kiu R."/>
            <person name="Evans R."/>
            <person name="Baker D.J."/>
            <person name="Zenner C."/>
            <person name="Robinson S.D."/>
            <person name="Hall L.J."/>
        </authorList>
    </citation>
    <scope>NUCLEOTIDE SEQUENCE</scope>
    <source>
        <strain evidence="1">LH1062</strain>
    </source>
</reference>
<name>A0ABY5HZ69_9FIRM</name>
<accession>A0ABY5HZ69</accession>
<protein>
    <recommendedName>
        <fullName evidence="3">Foldase protein PrsA</fullName>
    </recommendedName>
</protein>
<dbReference type="Proteomes" id="UP001060112">
    <property type="component" value="Chromosome"/>
</dbReference>
<organism evidence="1 2">
    <name type="scientific">Allocoprobacillus halotolerans</name>
    <dbReference type="NCBI Taxonomy" id="2944914"/>
    <lineage>
        <taxon>Bacteria</taxon>
        <taxon>Bacillati</taxon>
        <taxon>Bacillota</taxon>
        <taxon>Erysipelotrichia</taxon>
        <taxon>Erysipelotrichales</taxon>
        <taxon>Erysipelotrichaceae</taxon>
        <taxon>Allocoprobacillus</taxon>
    </lineage>
</organism>
<evidence type="ECO:0000313" key="2">
    <source>
        <dbReference type="Proteomes" id="UP001060112"/>
    </source>
</evidence>
<dbReference type="PROSITE" id="PS51257">
    <property type="entry name" value="PROKAR_LIPOPROTEIN"/>
    <property type="match status" value="1"/>
</dbReference>
<evidence type="ECO:0008006" key="3">
    <source>
        <dbReference type="Google" id="ProtNLM"/>
    </source>
</evidence>
<keyword evidence="2" id="KW-1185">Reference proteome</keyword>
<proteinExistence type="predicted"/>
<dbReference type="EMBL" id="CP101620">
    <property type="protein sequence ID" value="UTY38374.1"/>
    <property type="molecule type" value="Genomic_DNA"/>
</dbReference>